<feature type="domain" description="HTH LytTR-type" evidence="3">
    <location>
        <begin position="143"/>
        <end position="244"/>
    </location>
</feature>
<dbReference type="SUPFAM" id="SSF52172">
    <property type="entry name" value="CheY-like"/>
    <property type="match status" value="1"/>
</dbReference>
<feature type="modified residue" description="4-aspartylphosphate" evidence="1">
    <location>
        <position position="53"/>
    </location>
</feature>
<evidence type="ECO:0000256" key="1">
    <source>
        <dbReference type="PROSITE-ProRule" id="PRU00169"/>
    </source>
</evidence>
<dbReference type="Pfam" id="PF00072">
    <property type="entry name" value="Response_reg"/>
    <property type="match status" value="1"/>
</dbReference>
<proteinExistence type="predicted"/>
<dbReference type="AlphaFoldDB" id="F4C9Y2"/>
<dbReference type="STRING" id="743722.Sph21_0694"/>
<dbReference type="PANTHER" id="PTHR45526:SF1">
    <property type="entry name" value="TRANSCRIPTIONAL REGULATORY PROTEIN DCUR-RELATED"/>
    <property type="match status" value="1"/>
</dbReference>
<dbReference type="InterPro" id="IPR007492">
    <property type="entry name" value="LytTR_DNA-bd_dom"/>
</dbReference>
<reference evidence="4" key="1">
    <citation type="submission" date="2011-03" db="EMBL/GenBank/DDBJ databases">
        <title>Complete sequence of Sphingobacterium sp. 21.</title>
        <authorList>
            <consortium name="US DOE Joint Genome Institute"/>
            <person name="Lucas S."/>
            <person name="Copeland A."/>
            <person name="Lapidus A."/>
            <person name="Cheng J.-F."/>
            <person name="Goodwin L."/>
            <person name="Pitluck S."/>
            <person name="Davenport K."/>
            <person name="Detter J.C."/>
            <person name="Han C."/>
            <person name="Tapia R."/>
            <person name="Land M."/>
            <person name="Hauser L."/>
            <person name="Kyrpides N."/>
            <person name="Ivanova N."/>
            <person name="Ovchinnikova G."/>
            <person name="Pagani I."/>
            <person name="Siebers A.K."/>
            <person name="Allgaier M."/>
            <person name="Thelen M.P."/>
            <person name="Hugenholtz P."/>
            <person name="Woyke T."/>
        </authorList>
    </citation>
    <scope>NUCLEOTIDE SEQUENCE</scope>
    <source>
        <strain evidence="4">21</strain>
    </source>
</reference>
<sequence>MKVLIVDDEPIAQDILEKFVARIPFLELLGKCDDAIEALTMIHDHKLDLVFLDIQMPEMTGLELVRVFSDHRPQVIFTTAFPQFALDGFNLEVCDYLLKPIPFERFLKAVNKAHEFFKLKQTAELGVKEEQWQDAGSLDDTYVWAKDGKKLVRFLLDDIVVVKALKDYMEVLLPDRRVTIHITMNRLENILCPPKFLRINRSCIVRKNAIRSIQDMRIETILQDEEKIIIGGTYWESLKAHFKELF</sequence>
<dbReference type="EMBL" id="CP002584">
    <property type="protein sequence ID" value="ADZ77272.1"/>
    <property type="molecule type" value="Genomic_DNA"/>
</dbReference>
<dbReference type="Gene3D" id="3.40.50.2300">
    <property type="match status" value="1"/>
</dbReference>
<dbReference type="PROSITE" id="PS50110">
    <property type="entry name" value="RESPONSE_REGULATORY"/>
    <property type="match status" value="1"/>
</dbReference>
<dbReference type="SMART" id="SM00850">
    <property type="entry name" value="LytTR"/>
    <property type="match status" value="1"/>
</dbReference>
<dbReference type="Pfam" id="PF04397">
    <property type="entry name" value="LytTR"/>
    <property type="match status" value="1"/>
</dbReference>
<keyword evidence="1" id="KW-0597">Phosphoprotein</keyword>
<dbReference type="OrthoDB" id="9787344at2"/>
<evidence type="ECO:0000259" key="3">
    <source>
        <dbReference type="PROSITE" id="PS50930"/>
    </source>
</evidence>
<organism evidence="4">
    <name type="scientific">Sphingobacterium sp. (strain 21)</name>
    <dbReference type="NCBI Taxonomy" id="743722"/>
    <lineage>
        <taxon>Bacteria</taxon>
        <taxon>Pseudomonadati</taxon>
        <taxon>Bacteroidota</taxon>
        <taxon>Sphingobacteriia</taxon>
        <taxon>Sphingobacteriales</taxon>
        <taxon>Sphingobacteriaceae</taxon>
        <taxon>Sphingobacterium</taxon>
    </lineage>
</organism>
<dbReference type="SMART" id="SM00448">
    <property type="entry name" value="REC"/>
    <property type="match status" value="1"/>
</dbReference>
<dbReference type="Gene3D" id="2.40.50.1020">
    <property type="entry name" value="LytTr DNA-binding domain"/>
    <property type="match status" value="1"/>
</dbReference>
<evidence type="ECO:0000313" key="4">
    <source>
        <dbReference type="EMBL" id="ADZ77272.1"/>
    </source>
</evidence>
<dbReference type="PANTHER" id="PTHR45526">
    <property type="entry name" value="TRANSCRIPTIONAL REGULATORY PROTEIN DPIA"/>
    <property type="match status" value="1"/>
</dbReference>
<dbReference type="GO" id="GO:0000156">
    <property type="term" value="F:phosphorelay response regulator activity"/>
    <property type="evidence" value="ECO:0007669"/>
    <property type="project" value="TreeGrafter"/>
</dbReference>
<evidence type="ECO:0000259" key="2">
    <source>
        <dbReference type="PROSITE" id="PS50110"/>
    </source>
</evidence>
<dbReference type="InterPro" id="IPR051271">
    <property type="entry name" value="2C-system_Tx_regulators"/>
</dbReference>
<dbReference type="PROSITE" id="PS50930">
    <property type="entry name" value="HTH_LYTTR"/>
    <property type="match status" value="1"/>
</dbReference>
<accession>F4C9Y2</accession>
<name>F4C9Y2_SPHS2</name>
<feature type="domain" description="Response regulatory" evidence="2">
    <location>
        <begin position="2"/>
        <end position="114"/>
    </location>
</feature>
<dbReference type="InterPro" id="IPR011006">
    <property type="entry name" value="CheY-like_superfamily"/>
</dbReference>
<dbReference type="HOGENOM" id="CLU_000445_14_1_10"/>
<dbReference type="PATRIC" id="fig|743722.3.peg.746"/>
<dbReference type="GO" id="GO:0003677">
    <property type="term" value="F:DNA binding"/>
    <property type="evidence" value="ECO:0007669"/>
    <property type="project" value="InterPro"/>
</dbReference>
<dbReference type="KEGG" id="shg:Sph21_0694"/>
<protein>
    <submittedName>
        <fullName evidence="4">Two component transcriptional regulator, LytTR family</fullName>
    </submittedName>
</protein>
<gene>
    <name evidence="4" type="ordered locus">Sph21_0694</name>
</gene>
<dbReference type="InterPro" id="IPR001789">
    <property type="entry name" value="Sig_transdc_resp-reg_receiver"/>
</dbReference>
<dbReference type="FunFam" id="3.40.50.2300:FF:000051">
    <property type="entry name" value="Two-component response regulator yehT"/>
    <property type="match status" value="1"/>
</dbReference>
<dbReference type="eggNOG" id="COG3279">
    <property type="taxonomic scope" value="Bacteria"/>
</dbReference>